<dbReference type="EMBL" id="JAAPAO010000033">
    <property type="protein sequence ID" value="KAF4676519.1"/>
    <property type="molecule type" value="Genomic_DNA"/>
</dbReference>
<dbReference type="InterPro" id="IPR016073">
    <property type="entry name" value="Skp1_comp_POZ"/>
</dbReference>
<dbReference type="PANTHER" id="PTHR11165">
    <property type="entry name" value="SKP1"/>
    <property type="match status" value="1"/>
</dbReference>
<dbReference type="Gene3D" id="3.30.710.10">
    <property type="entry name" value="Potassium Channel Kv1.1, Chain A"/>
    <property type="match status" value="2"/>
</dbReference>
<dbReference type="FunFam" id="3.30.710.10:FF:000026">
    <property type="entry name" value="E3 ubiquitin ligase complex SCF subunit"/>
    <property type="match status" value="2"/>
</dbReference>
<dbReference type="InterPro" id="IPR011333">
    <property type="entry name" value="SKP1/BTB/POZ_sf"/>
</dbReference>
<evidence type="ECO:0000313" key="6">
    <source>
        <dbReference type="Proteomes" id="UP000591131"/>
    </source>
</evidence>
<dbReference type="SMART" id="SM00512">
    <property type="entry name" value="Skp1"/>
    <property type="match status" value="2"/>
</dbReference>
<dbReference type="SUPFAM" id="SSF81382">
    <property type="entry name" value="Skp1 dimerisation domain-like"/>
    <property type="match status" value="2"/>
</dbReference>
<dbReference type="Pfam" id="PF03931">
    <property type="entry name" value="Skp1_POZ"/>
    <property type="match status" value="2"/>
</dbReference>
<feature type="domain" description="SKP1 component POZ" evidence="4">
    <location>
        <begin position="6"/>
        <end position="66"/>
    </location>
</feature>
<name>A0A7J6MY03_PERCH</name>
<evidence type="ECO:0000256" key="2">
    <source>
        <dbReference type="ARBA" id="ARBA00022786"/>
    </source>
</evidence>
<evidence type="ECO:0000256" key="1">
    <source>
        <dbReference type="ARBA" id="ARBA00009993"/>
    </source>
</evidence>
<keyword evidence="6" id="KW-1185">Reference proteome</keyword>
<comment type="caution">
    <text evidence="5">The sequence shown here is derived from an EMBL/GenBank/DDBJ whole genome shotgun (WGS) entry which is preliminary data.</text>
</comment>
<gene>
    <name evidence="5" type="primary">SKP1_1</name>
    <name evidence="5" type="ORF">FOL47_005955</name>
</gene>
<feature type="domain" description="SKP1 component dimerisation" evidence="3">
    <location>
        <begin position="275"/>
        <end position="322"/>
    </location>
</feature>
<accession>A0A7J6MY03</accession>
<dbReference type="InterPro" id="IPR036296">
    <property type="entry name" value="SKP1-like_dim_sf"/>
</dbReference>
<keyword evidence="2" id="KW-0833">Ubl conjugation pathway</keyword>
<dbReference type="Pfam" id="PF01466">
    <property type="entry name" value="Skp1"/>
    <property type="match status" value="2"/>
</dbReference>
<dbReference type="Proteomes" id="UP000591131">
    <property type="component" value="Unassembled WGS sequence"/>
</dbReference>
<dbReference type="OrthoDB" id="2342932at2759"/>
<protein>
    <submittedName>
        <fullName evidence="5">Suppressor of kinetochore protein mutant</fullName>
    </submittedName>
</protein>
<dbReference type="InterPro" id="IPR001232">
    <property type="entry name" value="SKP1-like"/>
</dbReference>
<dbReference type="InterPro" id="IPR016072">
    <property type="entry name" value="Skp1_comp_dimer"/>
</dbReference>
<comment type="similarity">
    <text evidence="1">Belongs to the SKP1 family.</text>
</comment>
<evidence type="ECO:0000259" key="4">
    <source>
        <dbReference type="Pfam" id="PF03931"/>
    </source>
</evidence>
<evidence type="ECO:0000313" key="5">
    <source>
        <dbReference type="EMBL" id="KAF4676519.1"/>
    </source>
</evidence>
<feature type="domain" description="SKP1 component POZ" evidence="4">
    <location>
        <begin position="168"/>
        <end position="227"/>
    </location>
</feature>
<dbReference type="GO" id="GO:0006511">
    <property type="term" value="P:ubiquitin-dependent protein catabolic process"/>
    <property type="evidence" value="ECO:0007669"/>
    <property type="project" value="InterPro"/>
</dbReference>
<reference evidence="5 6" key="1">
    <citation type="submission" date="2020-04" db="EMBL/GenBank/DDBJ databases">
        <title>Perkinsus chesapeaki whole genome sequence.</title>
        <authorList>
            <person name="Bogema D.R."/>
        </authorList>
    </citation>
    <scope>NUCLEOTIDE SEQUENCE [LARGE SCALE GENOMIC DNA]</scope>
    <source>
        <strain evidence="5">ATCC PRA-425</strain>
    </source>
</reference>
<sequence>MASSSDMIQLRSSQGEVFEVESAVACMSNLIQNMVEDGGIDEEIPLPNVKTAILAKVIEYCKHHKDTPPDEITKPLKSTSLAECGVSDWDCEYVNIEQEVLFELILAANYLDIKPLLDLTCAKVASMIKGKTPEEIRKQFNIVNDFTPEEEAKILYYITMTTTNEGDMVMLRSSQGEVFEVPTDVACMSNLIQNMVEDGGVDEEIPLPNVKTAILAKVIEYCKHHKDNPPDEITKPLKSTNLAECGVSDWDCEYVNVEQEMLFELILAANYMDIKPLLDLTCAKVASMIKGKTTEEIRKQFNIVNDFTPEEEAQLREENKWCEDA</sequence>
<feature type="domain" description="SKP1 component dimerisation" evidence="3">
    <location>
        <begin position="114"/>
        <end position="154"/>
    </location>
</feature>
<dbReference type="InterPro" id="IPR016897">
    <property type="entry name" value="SKP1"/>
</dbReference>
<dbReference type="CDD" id="cd18322">
    <property type="entry name" value="BTB_POZ_SKP1"/>
    <property type="match status" value="2"/>
</dbReference>
<dbReference type="SUPFAM" id="SSF54695">
    <property type="entry name" value="POZ domain"/>
    <property type="match status" value="2"/>
</dbReference>
<organism evidence="5 6">
    <name type="scientific">Perkinsus chesapeaki</name>
    <name type="common">Clam parasite</name>
    <name type="synonym">Perkinsus andrewsi</name>
    <dbReference type="NCBI Taxonomy" id="330153"/>
    <lineage>
        <taxon>Eukaryota</taxon>
        <taxon>Sar</taxon>
        <taxon>Alveolata</taxon>
        <taxon>Perkinsozoa</taxon>
        <taxon>Perkinsea</taxon>
        <taxon>Perkinsida</taxon>
        <taxon>Perkinsidae</taxon>
        <taxon>Perkinsus</taxon>
    </lineage>
</organism>
<dbReference type="AlphaFoldDB" id="A0A7J6MY03"/>
<evidence type="ECO:0000259" key="3">
    <source>
        <dbReference type="Pfam" id="PF01466"/>
    </source>
</evidence>
<proteinExistence type="inferred from homology"/>